<dbReference type="Gene3D" id="3.20.20.80">
    <property type="entry name" value="Glycosidases"/>
    <property type="match status" value="1"/>
</dbReference>
<evidence type="ECO:0000313" key="1">
    <source>
        <dbReference type="EMBL" id="MST68431.1"/>
    </source>
</evidence>
<dbReference type="CDD" id="cd11579">
    <property type="entry name" value="Glyco_tran_WbsX"/>
    <property type="match status" value="1"/>
</dbReference>
<dbReference type="InterPro" id="IPR032719">
    <property type="entry name" value="WbsX"/>
</dbReference>
<sequence>MKARVIAFYLPQFHPVEVNDKYWGKGFTEWRNVAKARPLFRGHNEPRIPADLGYYDLRMPEIREQQAALAKEAGIEGFCYWHYWFGNGKEVLERPFDEVVRSGDPDFPFCLGWANHSWTTRTWTKIKSNAEDSYIFKQEYPGEKDYMDHFYRLLPAFKDNRYITVDGKPLFLIFDLNGFNDFINFKNVWNNLAEENGLPGFYFVSHTSTIPIINRKNRKELLHPDMLAENAVKLAFEKGADAVETLNLQYAELKTKGLLYKVCGAASRGKLNGLFLEKYDYGKIVNNYQIGCAQQENIFPEILVGNDRSPRAGRKAIIYYNATPENFYKGAKKAIELVEKKNKEHRIIFLNSWNEWGEGSYMEPDTKYGKEFIYQLRRALDE</sequence>
<dbReference type="RefSeq" id="WP_154571909.1">
    <property type="nucleotide sequence ID" value="NZ_VUNB01000002.1"/>
</dbReference>
<dbReference type="AlphaFoldDB" id="A0A6A8M666"/>
<comment type="caution">
    <text evidence="1">The sequence shown here is derived from an EMBL/GenBank/DDBJ whole genome shotgun (WGS) entry which is preliminary data.</text>
</comment>
<protein>
    <submittedName>
        <fullName evidence="1">Lipopolysaccharide biosynthesis protein</fullName>
    </submittedName>
</protein>
<dbReference type="PANTHER" id="PTHR41244">
    <property type="entry name" value="RHAMNAN SYNTHESIS F"/>
    <property type="match status" value="1"/>
</dbReference>
<name>A0A6A8M666_9FIRM</name>
<reference evidence="1" key="1">
    <citation type="submission" date="2019-09" db="EMBL/GenBank/DDBJ databases">
        <title>In-depth cultivation of the pig gut microbiome towards novel bacterial diversity and tailored functional studies.</title>
        <authorList>
            <person name="Wylensek D."/>
            <person name="Hitch T.C.A."/>
            <person name="Clavel T."/>
        </authorList>
    </citation>
    <scope>NUCLEOTIDE SEQUENCE</scope>
    <source>
        <strain evidence="1">RF-744-FAT-WT-3</strain>
    </source>
</reference>
<dbReference type="PANTHER" id="PTHR41244:SF1">
    <property type="entry name" value="GLYCOSYLTRANSFERASE"/>
    <property type="match status" value="1"/>
</dbReference>
<organism evidence="1">
    <name type="scientific">Baileyella intestinalis</name>
    <dbReference type="NCBI Taxonomy" id="2606709"/>
    <lineage>
        <taxon>Bacteria</taxon>
        <taxon>Bacillati</taxon>
        <taxon>Bacillota</taxon>
        <taxon>Clostridia</taxon>
        <taxon>Peptostreptococcales</taxon>
        <taxon>Anaerovoracaceae</taxon>
        <taxon>Baileyella</taxon>
    </lineage>
</organism>
<dbReference type="EMBL" id="VUNB01000002">
    <property type="protein sequence ID" value="MST68431.1"/>
    <property type="molecule type" value="Genomic_DNA"/>
</dbReference>
<dbReference type="Pfam" id="PF14307">
    <property type="entry name" value="Glyco_tran_WbsX"/>
    <property type="match status" value="1"/>
</dbReference>
<proteinExistence type="predicted"/>
<gene>
    <name evidence="1" type="ORF">FYJ66_02335</name>
</gene>
<accession>A0A6A8M666</accession>